<gene>
    <name evidence="2" type="ORF">SAMN06264365_127100</name>
</gene>
<evidence type="ECO:0000313" key="2">
    <source>
        <dbReference type="EMBL" id="SNS88960.1"/>
    </source>
</evidence>
<dbReference type="OrthoDB" id="65410at2"/>
<dbReference type="SUPFAM" id="SSF81301">
    <property type="entry name" value="Nucleotidyltransferase"/>
    <property type="match status" value="1"/>
</dbReference>
<dbReference type="InterPro" id="IPR043519">
    <property type="entry name" value="NT_sf"/>
</dbReference>
<dbReference type="AlphaFoldDB" id="A0A239I5U7"/>
<evidence type="ECO:0000259" key="1">
    <source>
        <dbReference type="Pfam" id="PF21418"/>
    </source>
</evidence>
<feature type="domain" description="Lincosamide nucleotidyltransferase-like C-terminal" evidence="1">
    <location>
        <begin position="140"/>
        <end position="236"/>
    </location>
</feature>
<reference evidence="2 3" key="1">
    <citation type="submission" date="2017-06" db="EMBL/GenBank/DDBJ databases">
        <authorList>
            <person name="Kim H.J."/>
            <person name="Triplett B.A."/>
        </authorList>
    </citation>
    <scope>NUCLEOTIDE SEQUENCE [LARGE SCALE GENOMIC DNA]</scope>
    <source>
        <strain evidence="2 3">DSM 43151</strain>
    </source>
</reference>
<name>A0A239I5U7_9ACTN</name>
<protein>
    <submittedName>
        <fullName evidence="2">Lincosamide nucleotidyltransferase</fullName>
    </submittedName>
</protein>
<dbReference type="Pfam" id="PF21418">
    <property type="entry name" value="LinB-like_C"/>
    <property type="match status" value="1"/>
</dbReference>
<dbReference type="InterPro" id="IPR048495">
    <property type="entry name" value="LinB-like_C"/>
</dbReference>
<organism evidence="2 3">
    <name type="scientific">Actinoplanes regularis</name>
    <dbReference type="NCBI Taxonomy" id="52697"/>
    <lineage>
        <taxon>Bacteria</taxon>
        <taxon>Bacillati</taxon>
        <taxon>Actinomycetota</taxon>
        <taxon>Actinomycetes</taxon>
        <taxon>Micromonosporales</taxon>
        <taxon>Micromonosporaceae</taxon>
        <taxon>Actinoplanes</taxon>
    </lineage>
</organism>
<dbReference type="EMBL" id="FZNR01000027">
    <property type="protein sequence ID" value="SNS88960.1"/>
    <property type="molecule type" value="Genomic_DNA"/>
</dbReference>
<dbReference type="Gene3D" id="1.20.120.330">
    <property type="entry name" value="Nucleotidyltransferases domain 2"/>
    <property type="match status" value="1"/>
</dbReference>
<dbReference type="Gene3D" id="3.30.460.10">
    <property type="entry name" value="Beta Polymerase, domain 2"/>
    <property type="match status" value="1"/>
</dbReference>
<sequence length="252" mass="27818">MIQERLIARVRELCRADERLTAALAYGSFVSGEADEHSDVEFWLFFDRAVDPGAWLAEVGPTRHTVVNEFGTHVVFFPGLVRGEFHFTGREAIGGVAGWPARSGPVDRMILVDRTGELRAALEALPAEPATQPPGELCGRFANWLVLAHRVACRGELLRAVDALTHVQRHLLWMARLAENRTQHWLTPSRAAETDLPADVVAVLHRATATADPVSLTAAVSAAWTCGRDYWQRLEQPVPEALFAELDAALRT</sequence>
<dbReference type="RefSeq" id="WP_089298435.1">
    <property type="nucleotide sequence ID" value="NZ_BOMU01000107.1"/>
</dbReference>
<proteinExistence type="predicted"/>
<evidence type="ECO:0000313" key="3">
    <source>
        <dbReference type="Proteomes" id="UP000198415"/>
    </source>
</evidence>
<dbReference type="Proteomes" id="UP000198415">
    <property type="component" value="Unassembled WGS sequence"/>
</dbReference>
<dbReference type="CDD" id="cd05403">
    <property type="entry name" value="NT_KNTase_like"/>
    <property type="match status" value="1"/>
</dbReference>
<accession>A0A239I5U7</accession>
<keyword evidence="3" id="KW-1185">Reference proteome</keyword>
<dbReference type="GO" id="GO:0016740">
    <property type="term" value="F:transferase activity"/>
    <property type="evidence" value="ECO:0007669"/>
    <property type="project" value="UniProtKB-KW"/>
</dbReference>
<keyword evidence="2" id="KW-0808">Transferase</keyword>